<comment type="caution">
    <text evidence="2">The sequence shown here is derived from an EMBL/GenBank/DDBJ whole genome shotgun (WGS) entry which is preliminary data.</text>
</comment>
<dbReference type="AlphaFoldDB" id="A0AAV7T037"/>
<organism evidence="2 3">
    <name type="scientific">Pleurodeles waltl</name>
    <name type="common">Iberian ribbed newt</name>
    <dbReference type="NCBI Taxonomy" id="8319"/>
    <lineage>
        <taxon>Eukaryota</taxon>
        <taxon>Metazoa</taxon>
        <taxon>Chordata</taxon>
        <taxon>Craniata</taxon>
        <taxon>Vertebrata</taxon>
        <taxon>Euteleostomi</taxon>
        <taxon>Amphibia</taxon>
        <taxon>Batrachia</taxon>
        <taxon>Caudata</taxon>
        <taxon>Salamandroidea</taxon>
        <taxon>Salamandridae</taxon>
        <taxon>Pleurodelinae</taxon>
        <taxon>Pleurodeles</taxon>
    </lineage>
</organism>
<sequence length="166" mass="18382">MRAVKHLLGRCDAGGRKTYPGPWSLQSAGNAAGVGKELAVPETPHTCFRRRESQATRQAWTVKKDSESSPMKSTVVKSNIIKKKKLTEVIKKKKSASGTSLDSTQSLFSLSMPAWLPDSHVSGNTYAVFPGRRVLYRPQQRSLHFAGTTDLGRFSAHQHRIYQGDK</sequence>
<name>A0AAV7T037_PLEWA</name>
<dbReference type="Proteomes" id="UP001066276">
    <property type="component" value="Chromosome 4_1"/>
</dbReference>
<accession>A0AAV7T037</accession>
<gene>
    <name evidence="2" type="ORF">NDU88_001740</name>
</gene>
<keyword evidence="3" id="KW-1185">Reference proteome</keyword>
<evidence type="ECO:0000313" key="2">
    <source>
        <dbReference type="EMBL" id="KAJ1169852.1"/>
    </source>
</evidence>
<protein>
    <submittedName>
        <fullName evidence="2">Uncharacterized protein</fullName>
    </submittedName>
</protein>
<proteinExistence type="predicted"/>
<feature type="region of interest" description="Disordered" evidence="1">
    <location>
        <begin position="52"/>
        <end position="75"/>
    </location>
</feature>
<reference evidence="2" key="1">
    <citation type="journal article" date="2022" name="bioRxiv">
        <title>Sequencing and chromosome-scale assembly of the giantPleurodeles waltlgenome.</title>
        <authorList>
            <person name="Brown T."/>
            <person name="Elewa A."/>
            <person name="Iarovenko S."/>
            <person name="Subramanian E."/>
            <person name="Araus A.J."/>
            <person name="Petzold A."/>
            <person name="Susuki M."/>
            <person name="Suzuki K.-i.T."/>
            <person name="Hayashi T."/>
            <person name="Toyoda A."/>
            <person name="Oliveira C."/>
            <person name="Osipova E."/>
            <person name="Leigh N.D."/>
            <person name="Simon A."/>
            <person name="Yun M.H."/>
        </authorList>
    </citation>
    <scope>NUCLEOTIDE SEQUENCE</scope>
    <source>
        <strain evidence="2">20211129_DDA</strain>
        <tissue evidence="2">Liver</tissue>
    </source>
</reference>
<dbReference type="EMBL" id="JANPWB010000007">
    <property type="protein sequence ID" value="KAJ1169852.1"/>
    <property type="molecule type" value="Genomic_DNA"/>
</dbReference>
<evidence type="ECO:0000256" key="1">
    <source>
        <dbReference type="SAM" id="MobiDB-lite"/>
    </source>
</evidence>
<evidence type="ECO:0000313" key="3">
    <source>
        <dbReference type="Proteomes" id="UP001066276"/>
    </source>
</evidence>